<evidence type="ECO:0000313" key="4">
    <source>
        <dbReference type="EMBL" id="MFC7606222.1"/>
    </source>
</evidence>
<organism evidence="4 5">
    <name type="scientific">Streptosporangium amethystogenes subsp. fukuiense</name>
    <dbReference type="NCBI Taxonomy" id="698418"/>
    <lineage>
        <taxon>Bacteria</taxon>
        <taxon>Bacillati</taxon>
        <taxon>Actinomycetota</taxon>
        <taxon>Actinomycetes</taxon>
        <taxon>Streptosporangiales</taxon>
        <taxon>Streptosporangiaceae</taxon>
        <taxon>Streptosporangium</taxon>
    </lineage>
</organism>
<dbReference type="InterPro" id="IPR036770">
    <property type="entry name" value="Ankyrin_rpt-contain_sf"/>
</dbReference>
<dbReference type="PROSITE" id="PS50297">
    <property type="entry name" value="ANK_REP_REGION"/>
    <property type="match status" value="2"/>
</dbReference>
<proteinExistence type="predicted"/>
<evidence type="ECO:0000256" key="2">
    <source>
        <dbReference type="ARBA" id="ARBA00023043"/>
    </source>
</evidence>
<sequence length="130" mass="14237">MMIDRDGRSDLHQAAFTGDVAWITLLAEEGLDVNLPDRDGFTPLHFAAQEWNVDAARALLDHGASVDPVNRHGNTPLFVAVFNSHGRGELIVVLREFGANPFKENGHGQTPVGLARLIGNYDIAQYFADL</sequence>
<dbReference type="SMART" id="SM00248">
    <property type="entry name" value="ANK"/>
    <property type="match status" value="3"/>
</dbReference>
<dbReference type="Proteomes" id="UP001596514">
    <property type="component" value="Unassembled WGS sequence"/>
</dbReference>
<keyword evidence="5" id="KW-1185">Reference proteome</keyword>
<reference evidence="5" key="1">
    <citation type="journal article" date="2019" name="Int. J. Syst. Evol. Microbiol.">
        <title>The Global Catalogue of Microorganisms (GCM) 10K type strain sequencing project: providing services to taxonomists for standard genome sequencing and annotation.</title>
        <authorList>
            <consortium name="The Broad Institute Genomics Platform"/>
            <consortium name="The Broad Institute Genome Sequencing Center for Infectious Disease"/>
            <person name="Wu L."/>
            <person name="Ma J."/>
        </authorList>
    </citation>
    <scope>NUCLEOTIDE SEQUENCE [LARGE SCALE GENOMIC DNA]</scope>
    <source>
        <strain evidence="5">JCM 10083</strain>
    </source>
</reference>
<accession>A0ABW2TCF8</accession>
<dbReference type="SUPFAM" id="SSF48403">
    <property type="entry name" value="Ankyrin repeat"/>
    <property type="match status" value="1"/>
</dbReference>
<name>A0ABW2TCF8_9ACTN</name>
<keyword evidence="1" id="KW-0677">Repeat</keyword>
<comment type="caution">
    <text evidence="4">The sequence shown here is derived from an EMBL/GenBank/DDBJ whole genome shotgun (WGS) entry which is preliminary data.</text>
</comment>
<dbReference type="RefSeq" id="WP_343973055.1">
    <property type="nucleotide sequence ID" value="NZ_BAAAGK010000098.1"/>
</dbReference>
<protein>
    <submittedName>
        <fullName evidence="4">Ankyrin repeat domain-containing protein</fullName>
    </submittedName>
</protein>
<dbReference type="PANTHER" id="PTHR24171:SF9">
    <property type="entry name" value="ANKYRIN REPEAT DOMAIN-CONTAINING PROTEIN 39"/>
    <property type="match status" value="1"/>
</dbReference>
<dbReference type="Pfam" id="PF12796">
    <property type="entry name" value="Ank_2"/>
    <property type="match status" value="1"/>
</dbReference>
<feature type="repeat" description="ANK" evidence="3">
    <location>
        <begin position="6"/>
        <end position="38"/>
    </location>
</feature>
<gene>
    <name evidence="4" type="ORF">ACFQVD_39590</name>
</gene>
<evidence type="ECO:0000313" key="5">
    <source>
        <dbReference type="Proteomes" id="UP001596514"/>
    </source>
</evidence>
<dbReference type="EMBL" id="JBHTEE010000001">
    <property type="protein sequence ID" value="MFC7606222.1"/>
    <property type="molecule type" value="Genomic_DNA"/>
</dbReference>
<dbReference type="PROSITE" id="PS50088">
    <property type="entry name" value="ANK_REPEAT"/>
    <property type="match status" value="2"/>
</dbReference>
<dbReference type="InterPro" id="IPR002110">
    <property type="entry name" value="Ankyrin_rpt"/>
</dbReference>
<evidence type="ECO:0000256" key="1">
    <source>
        <dbReference type="ARBA" id="ARBA00022737"/>
    </source>
</evidence>
<dbReference type="Gene3D" id="1.25.40.20">
    <property type="entry name" value="Ankyrin repeat-containing domain"/>
    <property type="match status" value="1"/>
</dbReference>
<evidence type="ECO:0000256" key="3">
    <source>
        <dbReference type="PROSITE-ProRule" id="PRU00023"/>
    </source>
</evidence>
<dbReference type="PANTHER" id="PTHR24171">
    <property type="entry name" value="ANKYRIN REPEAT DOMAIN-CONTAINING PROTEIN 39-RELATED"/>
    <property type="match status" value="1"/>
</dbReference>
<keyword evidence="2 3" id="KW-0040">ANK repeat</keyword>
<feature type="repeat" description="ANK" evidence="3">
    <location>
        <begin position="39"/>
        <end position="71"/>
    </location>
</feature>